<feature type="domain" description="AMP-dependent synthetase/ligase" evidence="3">
    <location>
        <begin position="43"/>
        <end position="398"/>
    </location>
</feature>
<dbReference type="SUPFAM" id="SSF56801">
    <property type="entry name" value="Acetyl-CoA synthetase-like"/>
    <property type="match status" value="1"/>
</dbReference>
<organism evidence="5 6">
    <name type="scientific">Nocardia arthritidis</name>
    <dbReference type="NCBI Taxonomy" id="228602"/>
    <lineage>
        <taxon>Bacteria</taxon>
        <taxon>Bacillati</taxon>
        <taxon>Actinomycetota</taxon>
        <taxon>Actinomycetes</taxon>
        <taxon>Mycobacteriales</taxon>
        <taxon>Nocardiaceae</taxon>
        <taxon>Nocardia</taxon>
    </lineage>
</organism>
<dbReference type="KEGG" id="nah:F5544_19270"/>
<dbReference type="NCBIfam" id="NF004837">
    <property type="entry name" value="PRK06187.1"/>
    <property type="match status" value="1"/>
</dbReference>
<dbReference type="InterPro" id="IPR045851">
    <property type="entry name" value="AMP-bd_C_sf"/>
</dbReference>
<dbReference type="Proteomes" id="UP000503540">
    <property type="component" value="Chromosome"/>
</dbReference>
<evidence type="ECO:0000313" key="5">
    <source>
        <dbReference type="EMBL" id="QIS11722.1"/>
    </source>
</evidence>
<evidence type="ECO:0000256" key="2">
    <source>
        <dbReference type="ARBA" id="ARBA00022598"/>
    </source>
</evidence>
<feature type="domain" description="AMP-binding enzyme C-terminal" evidence="4">
    <location>
        <begin position="448"/>
        <end position="523"/>
    </location>
</feature>
<keyword evidence="2 5" id="KW-0436">Ligase</keyword>
<dbReference type="Gene3D" id="3.30.300.30">
    <property type="match status" value="1"/>
</dbReference>
<dbReference type="AlphaFoldDB" id="A0A6G9YEU8"/>
<comment type="similarity">
    <text evidence="1">Belongs to the ATP-dependent AMP-binding enzyme family.</text>
</comment>
<dbReference type="PANTHER" id="PTHR43767">
    <property type="entry name" value="LONG-CHAIN-FATTY-ACID--COA LIGASE"/>
    <property type="match status" value="1"/>
</dbReference>
<evidence type="ECO:0000256" key="1">
    <source>
        <dbReference type="ARBA" id="ARBA00006432"/>
    </source>
</evidence>
<evidence type="ECO:0000259" key="3">
    <source>
        <dbReference type="Pfam" id="PF00501"/>
    </source>
</evidence>
<dbReference type="GO" id="GO:0016878">
    <property type="term" value="F:acid-thiol ligase activity"/>
    <property type="evidence" value="ECO:0007669"/>
    <property type="project" value="UniProtKB-ARBA"/>
</dbReference>
<dbReference type="InterPro" id="IPR050237">
    <property type="entry name" value="ATP-dep_AMP-bd_enzyme"/>
</dbReference>
<dbReference type="InterPro" id="IPR042099">
    <property type="entry name" value="ANL_N_sf"/>
</dbReference>
<gene>
    <name evidence="5" type="ORF">F5544_19270</name>
</gene>
<name>A0A6G9YEU8_9NOCA</name>
<evidence type="ECO:0000259" key="4">
    <source>
        <dbReference type="Pfam" id="PF13193"/>
    </source>
</evidence>
<dbReference type="Pfam" id="PF13193">
    <property type="entry name" value="AMP-binding_C"/>
    <property type="match status" value="1"/>
</dbReference>
<dbReference type="Pfam" id="PF00501">
    <property type="entry name" value="AMP-binding"/>
    <property type="match status" value="1"/>
</dbReference>
<accession>A0A6G9YEU8</accession>
<dbReference type="InterPro" id="IPR000873">
    <property type="entry name" value="AMP-dep_synth/lig_dom"/>
</dbReference>
<evidence type="ECO:0000313" key="6">
    <source>
        <dbReference type="Proteomes" id="UP000503540"/>
    </source>
</evidence>
<dbReference type="EMBL" id="CP046172">
    <property type="protein sequence ID" value="QIS11722.1"/>
    <property type="molecule type" value="Genomic_DNA"/>
</dbReference>
<dbReference type="Gene3D" id="3.40.50.12780">
    <property type="entry name" value="N-terminal domain of ligase-like"/>
    <property type="match status" value="1"/>
</dbReference>
<dbReference type="InterPro" id="IPR025110">
    <property type="entry name" value="AMP-bd_C"/>
</dbReference>
<dbReference type="PANTHER" id="PTHR43767:SF1">
    <property type="entry name" value="NONRIBOSOMAL PEPTIDE SYNTHASE PES1 (EUROFUNG)-RELATED"/>
    <property type="match status" value="1"/>
</dbReference>
<proteinExistence type="inferred from homology"/>
<protein>
    <submittedName>
        <fullName evidence="5">Long-chain-fatty-acid--CoA ligase</fullName>
    </submittedName>
</protein>
<keyword evidence="6" id="KW-1185">Reference proteome</keyword>
<dbReference type="FunFam" id="3.30.300.30:FF:000008">
    <property type="entry name" value="2,3-dihydroxybenzoate-AMP ligase"/>
    <property type="match status" value="1"/>
</dbReference>
<reference evidence="5 6" key="1">
    <citation type="journal article" date="2019" name="ACS Chem. Biol.">
        <title>Identification and Mobilization of a Cryptic Antibiotic Biosynthesis Gene Locus from a Human-Pathogenic Nocardia Isolate.</title>
        <authorList>
            <person name="Herisse M."/>
            <person name="Ishida K."/>
            <person name="Porter J.L."/>
            <person name="Howden B."/>
            <person name="Hertweck C."/>
            <person name="Stinear T.P."/>
            <person name="Pidot S.J."/>
        </authorList>
    </citation>
    <scope>NUCLEOTIDE SEQUENCE [LARGE SCALE GENOMIC DNA]</scope>
    <source>
        <strain evidence="5 6">AUSMDU00012717</strain>
    </source>
</reference>
<sequence length="542" mass="57921">MLGRRRWGVRGRGADRGRRRGLAIGGGAVTVGLAERTIGSILDEYAATRGGRAAIICAGRELDYATLCADSSRLAGALAADGVAAGDRVAYLAQESVDYYLMFFACARLGAVLVPINFRLTAPEVEHILRDSGSVLVLVDDGTAEIARAAAPTLRLVALDGPDYREWLGGPAIFERRAESRADAVIQLYTSGTTGLPKGVVLAQRSFFAIAEAMAAAGSDWIDFRADDRSLIGLPGFHVGGIWWAVQGFAAGITNVAMPRFDSSSAVALIERLGITTMCVVPTMLRLLVGEPGVGPETFATVRKVVYGGAPISETALRQAISVIDADFAQIYGLTETGNTAICLPPADHRTGGPRTAAAGRPYPGVRVRIIDEDGAALPPGAIGEVCLHTPAAMLGYWNRPDATAETLVDGWIHTGDAGYLDTDGYLYIRDRVKDMIIVGGENIYPTEIENVLARHPSVADAAVIGIPDEALGEAVCAFVVARPGASVRARDLVDFCRERLALFKIPTRIEFAEQLPRNPSGKILRRRLRAPFWADRERQVN</sequence>